<keyword evidence="3" id="KW-0808">Transferase</keyword>
<dbReference type="EMBL" id="BAFC01000034">
    <property type="protein sequence ID" value="GAB38138.1"/>
    <property type="molecule type" value="Genomic_DNA"/>
</dbReference>
<evidence type="ECO:0000313" key="3">
    <source>
        <dbReference type="EMBL" id="GAB38138.1"/>
    </source>
</evidence>
<feature type="region of interest" description="Disordered" evidence="1">
    <location>
        <begin position="1"/>
        <end position="30"/>
    </location>
</feature>
<reference evidence="3 4" key="1">
    <citation type="submission" date="2012-02" db="EMBL/GenBank/DDBJ databases">
        <title>Whole genome shotgun sequence of Gordonia sputi NBRC 100414.</title>
        <authorList>
            <person name="Yoshida I."/>
            <person name="Hosoyama A."/>
            <person name="Tsuchikane K."/>
            <person name="Katsumata H."/>
            <person name="Yamazaki S."/>
            <person name="Fujita N."/>
        </authorList>
    </citation>
    <scope>NUCLEOTIDE SEQUENCE [LARGE SCALE GENOMIC DNA]</scope>
    <source>
        <strain evidence="3 4">NBRC 100414</strain>
    </source>
</reference>
<dbReference type="AlphaFoldDB" id="H5TXD0"/>
<dbReference type="Proteomes" id="UP000005845">
    <property type="component" value="Unassembled WGS sequence"/>
</dbReference>
<dbReference type="GO" id="GO:0016740">
    <property type="term" value="F:transferase activity"/>
    <property type="evidence" value="ECO:0007669"/>
    <property type="project" value="UniProtKB-KW"/>
</dbReference>
<sequence length="356" mass="37183">MITRGLPQPEHQPQASQLSQSECTLRPREASSWRRRGTSIVATLLAVVAATAGAVLTGTTVAAPASAAVVRIDRVDDQLSIVYVYSPSMRKVIPNQVLRPRGEGSAPVFYLLNGRSGGVEGDSWLKQTDHRSFFAGKNVTVVSPLGGPYAWYADWQRPDPALGVNKWETYLLRELPGAIVGPLRANGRNAIAGLSLSGGPALDIAGRGGSLYRAAASYSGCPAISAPPATAGVFATTSIGGGNALNMFGPPGSPAWIDHDPSRNPARLRGKAIYLGAASGLPGRTDGAPLGAPSLLAGPAEVEMGTHWCTDQMAAALNGAGIPHTYRVFDQGAHTWSLFATEMRDSWRVIGPALGA</sequence>
<feature type="transmembrane region" description="Helical" evidence="2">
    <location>
        <begin position="40"/>
        <end position="63"/>
    </location>
</feature>
<evidence type="ECO:0000313" key="4">
    <source>
        <dbReference type="Proteomes" id="UP000005845"/>
    </source>
</evidence>
<dbReference type="InterPro" id="IPR029058">
    <property type="entry name" value="AB_hydrolase_fold"/>
</dbReference>
<accession>H5TXD0</accession>
<keyword evidence="2" id="KW-0472">Membrane</keyword>
<dbReference type="RefSeq" id="WP_005203577.1">
    <property type="nucleotide sequence ID" value="NZ_BAFC01000034.1"/>
</dbReference>
<evidence type="ECO:0000256" key="2">
    <source>
        <dbReference type="SAM" id="Phobius"/>
    </source>
</evidence>
<dbReference type="Gene3D" id="3.40.50.1820">
    <property type="entry name" value="alpha/beta hydrolase"/>
    <property type="match status" value="1"/>
</dbReference>
<comment type="caution">
    <text evidence="3">The sequence shown here is derived from an EMBL/GenBank/DDBJ whole genome shotgun (WGS) entry which is preliminary data.</text>
</comment>
<name>H5TXD0_9ACTN</name>
<proteinExistence type="predicted"/>
<keyword evidence="4" id="KW-1185">Reference proteome</keyword>
<gene>
    <name evidence="3" type="ORF">GOSPT_034_00050</name>
</gene>
<protein>
    <submittedName>
        <fullName evidence="3">Putative mycolyltransferase</fullName>
    </submittedName>
</protein>
<keyword evidence="2" id="KW-1133">Transmembrane helix</keyword>
<organism evidence="3 4">
    <name type="scientific">Gordonia sputi NBRC 100414</name>
    <dbReference type="NCBI Taxonomy" id="1089453"/>
    <lineage>
        <taxon>Bacteria</taxon>
        <taxon>Bacillati</taxon>
        <taxon>Actinomycetota</taxon>
        <taxon>Actinomycetes</taxon>
        <taxon>Mycobacteriales</taxon>
        <taxon>Gordoniaceae</taxon>
        <taxon>Gordonia</taxon>
    </lineage>
</organism>
<dbReference type="InterPro" id="IPR000801">
    <property type="entry name" value="Esterase-like"/>
</dbReference>
<dbReference type="eggNOG" id="COG0627">
    <property type="taxonomic scope" value="Bacteria"/>
</dbReference>
<dbReference type="SUPFAM" id="SSF53474">
    <property type="entry name" value="alpha/beta-Hydrolases"/>
    <property type="match status" value="1"/>
</dbReference>
<dbReference type="Pfam" id="PF00756">
    <property type="entry name" value="Esterase"/>
    <property type="match status" value="1"/>
</dbReference>
<evidence type="ECO:0000256" key="1">
    <source>
        <dbReference type="SAM" id="MobiDB-lite"/>
    </source>
</evidence>
<keyword evidence="2" id="KW-0812">Transmembrane</keyword>
<feature type="compositionally biased region" description="Polar residues" evidence="1">
    <location>
        <begin position="11"/>
        <end position="23"/>
    </location>
</feature>